<keyword evidence="3" id="KW-1185">Reference proteome</keyword>
<accession>A0A9W6YG68</accession>
<proteinExistence type="predicted"/>
<dbReference type="Proteomes" id="UP001165121">
    <property type="component" value="Unassembled WGS sequence"/>
</dbReference>
<protein>
    <submittedName>
        <fullName evidence="2">Unnamed protein product</fullName>
    </submittedName>
</protein>
<dbReference type="EMBL" id="BSXT01006771">
    <property type="protein sequence ID" value="GMF63020.1"/>
    <property type="molecule type" value="Genomic_DNA"/>
</dbReference>
<reference evidence="2" key="1">
    <citation type="submission" date="2023-04" db="EMBL/GenBank/DDBJ databases">
        <title>Phytophthora fragariaefolia NBRC 109709.</title>
        <authorList>
            <person name="Ichikawa N."/>
            <person name="Sato H."/>
            <person name="Tonouchi N."/>
        </authorList>
    </citation>
    <scope>NUCLEOTIDE SEQUENCE</scope>
    <source>
        <strain evidence="2">NBRC 109709</strain>
    </source>
</reference>
<evidence type="ECO:0000313" key="3">
    <source>
        <dbReference type="Proteomes" id="UP001165121"/>
    </source>
</evidence>
<dbReference type="OrthoDB" id="10402302at2759"/>
<comment type="caution">
    <text evidence="2">The sequence shown here is derived from an EMBL/GenBank/DDBJ whole genome shotgun (WGS) entry which is preliminary data.</text>
</comment>
<dbReference type="AlphaFoldDB" id="A0A9W6YG68"/>
<evidence type="ECO:0000256" key="1">
    <source>
        <dbReference type="SAM" id="MobiDB-lite"/>
    </source>
</evidence>
<feature type="region of interest" description="Disordered" evidence="1">
    <location>
        <begin position="1"/>
        <end position="22"/>
    </location>
</feature>
<gene>
    <name evidence="2" type="ORF">Pfra01_002750900</name>
</gene>
<name>A0A9W6YG68_9STRA</name>
<sequence>MELLASRGALNGDDGDDFRGDLEIGHDVEDETTEFVNNLLSKAGESGFPEALMIPLRRIVMDCRDVWRSRLGDNEPARVAPYRVTLKEGSQPIHCNLDVIRRLPAPTPATT</sequence>
<evidence type="ECO:0000313" key="2">
    <source>
        <dbReference type="EMBL" id="GMF63020.1"/>
    </source>
</evidence>
<organism evidence="2 3">
    <name type="scientific">Phytophthora fragariaefolia</name>
    <dbReference type="NCBI Taxonomy" id="1490495"/>
    <lineage>
        <taxon>Eukaryota</taxon>
        <taxon>Sar</taxon>
        <taxon>Stramenopiles</taxon>
        <taxon>Oomycota</taxon>
        <taxon>Peronosporomycetes</taxon>
        <taxon>Peronosporales</taxon>
        <taxon>Peronosporaceae</taxon>
        <taxon>Phytophthora</taxon>
    </lineage>
</organism>